<comment type="catalytic activity">
    <reaction evidence="8">
        <text>a (3R)-hydroxyacyl-[ACP] + UDP-N-acetyl-alpha-D-glucosamine = a UDP-3-O-[(3R)-3-hydroxyacyl]-N-acetyl-alpha-D-glucosamine + holo-[ACP]</text>
        <dbReference type="Rhea" id="RHEA:67812"/>
        <dbReference type="Rhea" id="RHEA-COMP:9685"/>
        <dbReference type="Rhea" id="RHEA-COMP:9945"/>
        <dbReference type="ChEBI" id="CHEBI:57705"/>
        <dbReference type="ChEBI" id="CHEBI:64479"/>
        <dbReference type="ChEBI" id="CHEBI:78827"/>
        <dbReference type="ChEBI" id="CHEBI:173225"/>
        <dbReference type="EC" id="2.3.1.129"/>
    </reaction>
</comment>
<proteinExistence type="inferred from homology"/>
<comment type="similarity">
    <text evidence="8">Belongs to the transferase hexapeptide repeat family. LpxA subfamily.</text>
</comment>
<dbReference type="PROSITE" id="PS00101">
    <property type="entry name" value="HEXAPEP_TRANSFERASES"/>
    <property type="match status" value="2"/>
</dbReference>
<dbReference type="CDD" id="cd03351">
    <property type="entry name" value="LbH_UDP-GlcNAc_AT"/>
    <property type="match status" value="1"/>
</dbReference>
<dbReference type="PIRSF" id="PIRSF000456">
    <property type="entry name" value="UDP-GlcNAc_acltr"/>
    <property type="match status" value="1"/>
</dbReference>
<dbReference type="GO" id="GO:0008780">
    <property type="term" value="F:acyl-[acyl-carrier-protein]-UDP-N-acetylglucosamine O-acyltransferase activity"/>
    <property type="evidence" value="ECO:0007669"/>
    <property type="project" value="UniProtKB-EC"/>
</dbReference>
<keyword evidence="3 8" id="KW-0441">Lipid A biosynthesis</keyword>
<dbReference type="Gene3D" id="2.160.10.10">
    <property type="entry name" value="Hexapeptide repeat proteins"/>
    <property type="match status" value="1"/>
</dbReference>
<comment type="pathway">
    <text evidence="8">Glycolipid biosynthesis; lipid IV(A) biosynthesis; lipid IV(A) from (3R)-3-hydroxytetradecanoyl-[acyl-carrier-protein] and UDP-N-acetyl-alpha-D-glucosamine: step 1/6.</text>
</comment>
<evidence type="ECO:0000256" key="4">
    <source>
        <dbReference type="ARBA" id="ARBA00022679"/>
    </source>
</evidence>
<keyword evidence="1 8" id="KW-0963">Cytoplasm</keyword>
<dbReference type="SUPFAM" id="SSF51161">
    <property type="entry name" value="Trimeric LpxA-like enzymes"/>
    <property type="match status" value="1"/>
</dbReference>
<reference evidence="11" key="1">
    <citation type="journal article" date="2019" name="Int. J. Syst. Evol. Microbiol.">
        <title>The Global Catalogue of Microorganisms (GCM) 10K type strain sequencing project: providing services to taxonomists for standard genome sequencing and annotation.</title>
        <authorList>
            <consortium name="The Broad Institute Genomics Platform"/>
            <consortium name="The Broad Institute Genome Sequencing Center for Infectious Disease"/>
            <person name="Wu L."/>
            <person name="Ma J."/>
        </authorList>
    </citation>
    <scope>NUCLEOTIDE SEQUENCE [LARGE SCALE GENOMIC DNA]</scope>
    <source>
        <strain evidence="11">CGMCC 1.16225</strain>
    </source>
</reference>
<evidence type="ECO:0000256" key="3">
    <source>
        <dbReference type="ARBA" id="ARBA00022556"/>
    </source>
</evidence>
<dbReference type="PANTHER" id="PTHR43480:SF1">
    <property type="entry name" value="ACYL-[ACYL-CARRIER-PROTEIN]--UDP-N-ACETYLGLUCOSAMINE O-ACYLTRANSFERASE, MITOCHONDRIAL-RELATED"/>
    <property type="match status" value="1"/>
</dbReference>
<keyword evidence="5 8" id="KW-0677">Repeat</keyword>
<evidence type="ECO:0000256" key="1">
    <source>
        <dbReference type="ARBA" id="ARBA00022490"/>
    </source>
</evidence>
<comment type="subcellular location">
    <subcellularLocation>
        <location evidence="8">Cytoplasm</location>
    </subcellularLocation>
</comment>
<dbReference type="NCBIfam" id="NF003657">
    <property type="entry name" value="PRK05289.1"/>
    <property type="match status" value="1"/>
</dbReference>
<keyword evidence="4 8" id="KW-0808">Transferase</keyword>
<dbReference type="PANTHER" id="PTHR43480">
    <property type="entry name" value="ACYL-[ACYL-CARRIER-PROTEIN]--UDP-N-ACETYLGLUCOSAMINE O-ACYLTRANSFERASE"/>
    <property type="match status" value="1"/>
</dbReference>
<evidence type="ECO:0000259" key="9">
    <source>
        <dbReference type="Pfam" id="PF13720"/>
    </source>
</evidence>
<keyword evidence="6 8" id="KW-0443">Lipid metabolism</keyword>
<keyword evidence="7 8" id="KW-0012">Acyltransferase</keyword>
<dbReference type="HAMAP" id="MF_00387">
    <property type="entry name" value="LpxA"/>
    <property type="match status" value="1"/>
</dbReference>
<keyword evidence="2 8" id="KW-0444">Lipid biosynthesis</keyword>
<dbReference type="NCBIfam" id="TIGR01852">
    <property type="entry name" value="lipid_A_lpxA"/>
    <property type="match status" value="1"/>
</dbReference>
<evidence type="ECO:0000313" key="11">
    <source>
        <dbReference type="Proteomes" id="UP001597405"/>
    </source>
</evidence>
<evidence type="ECO:0000256" key="7">
    <source>
        <dbReference type="ARBA" id="ARBA00023315"/>
    </source>
</evidence>
<dbReference type="EC" id="2.3.1.129" evidence="8"/>
<keyword evidence="11" id="KW-1185">Reference proteome</keyword>
<dbReference type="InterPro" id="IPR011004">
    <property type="entry name" value="Trimer_LpxA-like_sf"/>
</dbReference>
<dbReference type="InterPro" id="IPR001451">
    <property type="entry name" value="Hexapep"/>
</dbReference>
<name>A0ABW4UID8_9HYPH</name>
<comment type="caution">
    <text evidence="10">The sequence shown here is derived from an EMBL/GenBank/DDBJ whole genome shotgun (WGS) entry which is preliminary data.</text>
</comment>
<comment type="subunit">
    <text evidence="8">Homotrimer.</text>
</comment>
<dbReference type="Pfam" id="PF13720">
    <property type="entry name" value="Acetyltransf_11"/>
    <property type="match status" value="1"/>
</dbReference>
<gene>
    <name evidence="8 10" type="primary">lpxA</name>
    <name evidence="10" type="ORF">ACFSOZ_31105</name>
</gene>
<protein>
    <recommendedName>
        <fullName evidence="8">Acyl-[acyl-carrier-protein]--UDP-N-acetylglucosamine O-acyltransferase</fullName>
        <shortName evidence="8">UDP-N-acetylglucosamine acyltransferase</shortName>
        <ecNumber evidence="8">2.3.1.129</ecNumber>
    </recommendedName>
</protein>
<evidence type="ECO:0000256" key="2">
    <source>
        <dbReference type="ARBA" id="ARBA00022516"/>
    </source>
</evidence>
<dbReference type="Gene3D" id="1.20.1180.10">
    <property type="entry name" value="Udp N-acetylglucosamine O-acyltransferase, C-terminal domain"/>
    <property type="match status" value="1"/>
</dbReference>
<evidence type="ECO:0000256" key="5">
    <source>
        <dbReference type="ARBA" id="ARBA00022737"/>
    </source>
</evidence>
<dbReference type="InterPro" id="IPR037157">
    <property type="entry name" value="Acetyltransf_C_sf"/>
</dbReference>
<dbReference type="InterPro" id="IPR010137">
    <property type="entry name" value="Lipid_A_LpxA"/>
</dbReference>
<evidence type="ECO:0000256" key="8">
    <source>
        <dbReference type="HAMAP-Rule" id="MF_00387"/>
    </source>
</evidence>
<dbReference type="InterPro" id="IPR018357">
    <property type="entry name" value="Hexapep_transf_CS"/>
</dbReference>
<comment type="function">
    <text evidence="8">Involved in the biosynthesis of lipid A, a phosphorylated glycolipid that anchors the lipopolysaccharide to the outer membrane of the cell.</text>
</comment>
<dbReference type="RefSeq" id="WP_379104435.1">
    <property type="nucleotide sequence ID" value="NZ_JBHUGZ010000023.1"/>
</dbReference>
<evidence type="ECO:0000256" key="6">
    <source>
        <dbReference type="ARBA" id="ARBA00023098"/>
    </source>
</evidence>
<dbReference type="Proteomes" id="UP001597405">
    <property type="component" value="Unassembled WGS sequence"/>
</dbReference>
<sequence>MKIKTSIHASSVVEEGAQIGQGVRIGPFCHVGADAVIGDGVELVSHVSVMGATTIGASTKVYPMAILGGPPQNTKHKGGRTTLVIGKNCTIREGVTMHLGTDSSRGETTVGDNGNFLAYAHIAHDCVVGNNATFANGATLGGHCEVGNNVYIGGLTAVHQFVRVGDNAFLGGCSAIVGDVIPYAIAVGNRASLRGLNIIGLKRSGLPRSEIHLLRKAYRMIFDRSRTVGENIEFAKAEFASSPTAMRIIDFITSRSKRHYAVPSLKGGDGDDVDDED</sequence>
<evidence type="ECO:0000313" key="10">
    <source>
        <dbReference type="EMBL" id="MFD1986886.1"/>
    </source>
</evidence>
<dbReference type="InterPro" id="IPR029098">
    <property type="entry name" value="Acetyltransf_C"/>
</dbReference>
<dbReference type="Pfam" id="PF00132">
    <property type="entry name" value="Hexapep"/>
    <property type="match status" value="2"/>
</dbReference>
<organism evidence="10 11">
    <name type="scientific">Mesorhizobium newzealandense</name>
    <dbReference type="NCBI Taxonomy" id="1300302"/>
    <lineage>
        <taxon>Bacteria</taxon>
        <taxon>Pseudomonadati</taxon>
        <taxon>Pseudomonadota</taxon>
        <taxon>Alphaproteobacteria</taxon>
        <taxon>Hyphomicrobiales</taxon>
        <taxon>Phyllobacteriaceae</taxon>
        <taxon>Mesorhizobium</taxon>
    </lineage>
</organism>
<accession>A0ABW4UID8</accession>
<feature type="domain" description="UDP N-acetylglucosamine O-acyltransferase C-terminal" evidence="9">
    <location>
        <begin position="179"/>
        <end position="258"/>
    </location>
</feature>
<dbReference type="EMBL" id="JBHUGZ010000023">
    <property type="protein sequence ID" value="MFD1986886.1"/>
    <property type="molecule type" value="Genomic_DNA"/>
</dbReference>